<dbReference type="PANTHER" id="PTHR43877">
    <property type="entry name" value="AMINOALKYLPHOSPHONATE N-ACETYLTRANSFERASE-RELATED-RELATED"/>
    <property type="match status" value="1"/>
</dbReference>
<dbReference type="Gene3D" id="3.40.630.30">
    <property type="match status" value="1"/>
</dbReference>
<keyword evidence="1 4" id="KW-0808">Transferase</keyword>
<evidence type="ECO:0000313" key="4">
    <source>
        <dbReference type="EMBL" id="PRY34851.1"/>
    </source>
</evidence>
<protein>
    <submittedName>
        <fullName evidence="4">Ribosomal-protein-alanine N-acetyltransferase</fullName>
    </submittedName>
</protein>
<feature type="domain" description="N-acetyltransferase" evidence="3">
    <location>
        <begin position="1"/>
        <end position="155"/>
    </location>
</feature>
<dbReference type="Pfam" id="PF00583">
    <property type="entry name" value="Acetyltransf_1"/>
    <property type="match status" value="1"/>
</dbReference>
<dbReference type="RefSeq" id="WP_106194368.1">
    <property type="nucleotide sequence ID" value="NZ_PVTF01000015.1"/>
</dbReference>
<keyword evidence="5" id="KW-1185">Reference proteome</keyword>
<evidence type="ECO:0000256" key="1">
    <source>
        <dbReference type="ARBA" id="ARBA00022679"/>
    </source>
</evidence>
<dbReference type="PROSITE" id="PS51186">
    <property type="entry name" value="GNAT"/>
    <property type="match status" value="1"/>
</dbReference>
<dbReference type="CDD" id="cd04301">
    <property type="entry name" value="NAT_SF"/>
    <property type="match status" value="1"/>
</dbReference>
<dbReference type="OrthoDB" id="9799092at2"/>
<organism evidence="4 5">
    <name type="scientific">Umezawaea tangerina</name>
    <dbReference type="NCBI Taxonomy" id="84725"/>
    <lineage>
        <taxon>Bacteria</taxon>
        <taxon>Bacillati</taxon>
        <taxon>Actinomycetota</taxon>
        <taxon>Actinomycetes</taxon>
        <taxon>Pseudonocardiales</taxon>
        <taxon>Pseudonocardiaceae</taxon>
        <taxon>Umezawaea</taxon>
    </lineage>
</organism>
<accession>A0A2T0SN64</accession>
<dbReference type="SUPFAM" id="SSF55729">
    <property type="entry name" value="Acyl-CoA N-acyltransferases (Nat)"/>
    <property type="match status" value="1"/>
</dbReference>
<comment type="caution">
    <text evidence="4">The sequence shown here is derived from an EMBL/GenBank/DDBJ whole genome shotgun (WGS) entry which is preliminary data.</text>
</comment>
<evidence type="ECO:0000259" key="3">
    <source>
        <dbReference type="PROSITE" id="PS51186"/>
    </source>
</evidence>
<dbReference type="EMBL" id="PVTF01000015">
    <property type="protein sequence ID" value="PRY34851.1"/>
    <property type="molecule type" value="Genomic_DNA"/>
</dbReference>
<dbReference type="GO" id="GO:0016747">
    <property type="term" value="F:acyltransferase activity, transferring groups other than amino-acyl groups"/>
    <property type="evidence" value="ECO:0007669"/>
    <property type="project" value="InterPro"/>
</dbReference>
<evidence type="ECO:0000313" key="5">
    <source>
        <dbReference type="Proteomes" id="UP000239494"/>
    </source>
</evidence>
<gene>
    <name evidence="4" type="ORF">CLV43_115127</name>
</gene>
<dbReference type="AlphaFoldDB" id="A0A2T0SN64"/>
<reference evidence="4 5" key="1">
    <citation type="submission" date="2018-03" db="EMBL/GenBank/DDBJ databases">
        <title>Genomic Encyclopedia of Archaeal and Bacterial Type Strains, Phase II (KMG-II): from individual species to whole genera.</title>
        <authorList>
            <person name="Goeker M."/>
        </authorList>
    </citation>
    <scope>NUCLEOTIDE SEQUENCE [LARGE SCALE GENOMIC DNA]</scope>
    <source>
        <strain evidence="4 5">DSM 44720</strain>
    </source>
</reference>
<name>A0A2T0SN64_9PSEU</name>
<dbReference type="InterPro" id="IPR016181">
    <property type="entry name" value="Acyl_CoA_acyltransferase"/>
</dbReference>
<dbReference type="InterPro" id="IPR000182">
    <property type="entry name" value="GNAT_dom"/>
</dbReference>
<dbReference type="InterPro" id="IPR050832">
    <property type="entry name" value="Bact_Acetyltransf"/>
</dbReference>
<dbReference type="Proteomes" id="UP000239494">
    <property type="component" value="Unassembled WGS sequence"/>
</dbReference>
<proteinExistence type="predicted"/>
<sequence>MTVRPAVPDDLDAVVASAVGLFAEDAGTRDPLMDVSWPVREGHEYYGSAITDPDVLCLVAVSGDQVIGHLIGRLKRPNPTRPTVVGAELESVRVDPAHRGSGIGAELDAAFVEWARGRGVTEVSVHAFASNTSAIRFYEAHGYVPSSLQLNRDIT</sequence>
<keyword evidence="2" id="KW-0012">Acyltransferase</keyword>
<evidence type="ECO:0000256" key="2">
    <source>
        <dbReference type="ARBA" id="ARBA00023315"/>
    </source>
</evidence>